<comment type="caution">
    <text evidence="1">The sequence shown here is derived from an EMBL/GenBank/DDBJ whole genome shotgun (WGS) entry which is preliminary data.</text>
</comment>
<accession>A0AAN7ZC24</accession>
<evidence type="ECO:0000313" key="1">
    <source>
        <dbReference type="EMBL" id="KAK5633923.1"/>
    </source>
</evidence>
<evidence type="ECO:0000313" key="2">
    <source>
        <dbReference type="Proteomes" id="UP001305414"/>
    </source>
</evidence>
<dbReference type="EMBL" id="JAWHQM010000037">
    <property type="protein sequence ID" value="KAK5633923.1"/>
    <property type="molecule type" value="Genomic_DNA"/>
</dbReference>
<organism evidence="1 2">
    <name type="scientific">Xylaria bambusicola</name>
    <dbReference type="NCBI Taxonomy" id="326684"/>
    <lineage>
        <taxon>Eukaryota</taxon>
        <taxon>Fungi</taxon>
        <taxon>Dikarya</taxon>
        <taxon>Ascomycota</taxon>
        <taxon>Pezizomycotina</taxon>
        <taxon>Sordariomycetes</taxon>
        <taxon>Xylariomycetidae</taxon>
        <taxon>Xylariales</taxon>
        <taxon>Xylariaceae</taxon>
        <taxon>Xylaria</taxon>
    </lineage>
</organism>
<protein>
    <submittedName>
        <fullName evidence="1">Uncharacterized protein</fullName>
    </submittedName>
</protein>
<dbReference type="Proteomes" id="UP001305414">
    <property type="component" value="Unassembled WGS sequence"/>
</dbReference>
<name>A0AAN7ZC24_9PEZI</name>
<sequence length="171" mass="19195">MPSSVYSFAARARCMLPVPSSPTSTSSYLASLYTKHAALREDSTLAPHEWFNVNRRIVRTVDTILPYGPVIQGPGPKTYELHANLGVALVADIAIRPIRRPCSLSNAELQNKIRQMAADPRKPEFRHTYLNGRVWFSFCILDLELARQSLEDDDFPTFGGNISAIREEDCE</sequence>
<keyword evidence="2" id="KW-1185">Reference proteome</keyword>
<reference evidence="1 2" key="1">
    <citation type="submission" date="2023-10" db="EMBL/GenBank/DDBJ databases">
        <title>Draft genome sequence of Xylaria bambusicola isolate GMP-LS, the root and basal stem rot pathogen of sugarcane in Indonesia.</title>
        <authorList>
            <person name="Selvaraj P."/>
            <person name="Muralishankar V."/>
            <person name="Muruganantham S."/>
            <person name="Sp S."/>
            <person name="Haryani S."/>
            <person name="Lau K.J.X."/>
            <person name="Naqvi N.I."/>
        </authorList>
    </citation>
    <scope>NUCLEOTIDE SEQUENCE [LARGE SCALE GENOMIC DNA]</scope>
    <source>
        <strain evidence="1">GMP-LS</strain>
    </source>
</reference>
<proteinExistence type="predicted"/>
<gene>
    <name evidence="1" type="ORF">RRF57_009637</name>
</gene>
<dbReference type="AlphaFoldDB" id="A0AAN7ZC24"/>